<name>A0AAV5SMC5_9BILA</name>
<evidence type="ECO:0000313" key="1">
    <source>
        <dbReference type="EMBL" id="GMS83702.1"/>
    </source>
</evidence>
<dbReference type="EMBL" id="BTSX01000002">
    <property type="protein sequence ID" value="GMS83702.1"/>
    <property type="molecule type" value="Genomic_DNA"/>
</dbReference>
<keyword evidence="2" id="KW-1185">Reference proteome</keyword>
<feature type="non-terminal residue" evidence="1">
    <location>
        <position position="1"/>
    </location>
</feature>
<sequence length="694" mass="80615">KAAFEGQALRALINGLQARTKYRLSDVTKHFAERCYERRLFFYFCEALRLCIQTQSGMERAGEILDSTDSCDLQNVWQNLFDHCQETLRENSMEASTIRLSKLSVLWNQRSGHSWLLKLVFDMVRCWIDNADYMDNRFTDTIRWIVDNPKKVSVVENGGPPIDLLKRAIAEKESEIVIMEDTAELIECVVAHVSIFVQASVGDILHVVCEKKETIDSIMKELDSHEIKYDLKTDGYSPRNDFPKVILTSLQYINTHSGEYYNISKLGTVLFVGHESQALALPSTKIELNSDEDKISINDLLVEIHIWGNILIHQMKEIESRFQENPIQQQLDELVKSWPKSMQDCISKDSLWNVVIKKDPPFLRTRLDKFEEQKILECARTIWSSKCLTSNSEDYPKIFVDCFLYSKKLTIDVHYSIIIEETRCFGPIHRVRLEPHVANDHKWKHYAHYIKNFLELSHGCELTDQSSADHTYYSTLEKCTSYVSIMVSSEFTTRNIQIDGRTPFTCSSIVNNASERREGWRDTMIMNLFGMINLLCIPFGPSERSPRDIRCDRFVELALFALESIEHQIGEIDLHLKQCNFTGWPELKIPNYIINVIARTHNVDGIKLCNLANDWLSRENTTRSLDLLMEEIRKKLERDDDMHMKWKTLVRNGRLQEYEEVCALSPDAVSDATHLLQHLRLVEFNPDQQYACQN</sequence>
<accession>A0AAV5SMC5</accession>
<protein>
    <submittedName>
        <fullName evidence="1">Uncharacterized protein</fullName>
    </submittedName>
</protein>
<gene>
    <name evidence="1" type="ORF">PENTCL1PPCAC_5877</name>
</gene>
<comment type="caution">
    <text evidence="1">The sequence shown here is derived from an EMBL/GenBank/DDBJ whole genome shotgun (WGS) entry which is preliminary data.</text>
</comment>
<dbReference type="AlphaFoldDB" id="A0AAV5SMC5"/>
<evidence type="ECO:0000313" key="2">
    <source>
        <dbReference type="Proteomes" id="UP001432027"/>
    </source>
</evidence>
<organism evidence="1 2">
    <name type="scientific">Pristionchus entomophagus</name>
    <dbReference type="NCBI Taxonomy" id="358040"/>
    <lineage>
        <taxon>Eukaryota</taxon>
        <taxon>Metazoa</taxon>
        <taxon>Ecdysozoa</taxon>
        <taxon>Nematoda</taxon>
        <taxon>Chromadorea</taxon>
        <taxon>Rhabditida</taxon>
        <taxon>Rhabditina</taxon>
        <taxon>Diplogasteromorpha</taxon>
        <taxon>Diplogasteroidea</taxon>
        <taxon>Neodiplogasteridae</taxon>
        <taxon>Pristionchus</taxon>
    </lineage>
</organism>
<reference evidence="1" key="1">
    <citation type="submission" date="2023-10" db="EMBL/GenBank/DDBJ databases">
        <title>Genome assembly of Pristionchus species.</title>
        <authorList>
            <person name="Yoshida K."/>
            <person name="Sommer R.J."/>
        </authorList>
    </citation>
    <scope>NUCLEOTIDE SEQUENCE</scope>
    <source>
        <strain evidence="1">RS0144</strain>
    </source>
</reference>
<proteinExistence type="predicted"/>
<dbReference type="Proteomes" id="UP001432027">
    <property type="component" value="Unassembled WGS sequence"/>
</dbReference>